<dbReference type="InterPro" id="IPR045093">
    <property type="entry name" value="Cullin"/>
</dbReference>
<dbReference type="PANTHER" id="PTHR11932">
    <property type="entry name" value="CULLIN"/>
    <property type="match status" value="1"/>
</dbReference>
<feature type="domain" description="Cullin family profile" evidence="6">
    <location>
        <begin position="402"/>
        <end position="628"/>
    </location>
</feature>
<evidence type="ECO:0000256" key="1">
    <source>
        <dbReference type="ARBA" id="ARBA00006019"/>
    </source>
</evidence>
<dbReference type="InterPro" id="IPR059120">
    <property type="entry name" value="Cullin-like_AB"/>
</dbReference>
<dbReference type="SUPFAM" id="SSF74788">
    <property type="entry name" value="Cullin repeat-like"/>
    <property type="match status" value="1"/>
</dbReference>
<dbReference type="Pfam" id="PF26557">
    <property type="entry name" value="Cullin_AB"/>
    <property type="match status" value="1"/>
</dbReference>
<dbReference type="SUPFAM" id="SSF75632">
    <property type="entry name" value="Cullin homology domain"/>
    <property type="match status" value="1"/>
</dbReference>
<dbReference type="Proteomes" id="UP001295794">
    <property type="component" value="Unassembled WGS sequence"/>
</dbReference>
<dbReference type="Gene3D" id="1.10.10.10">
    <property type="entry name" value="Winged helix-like DNA-binding domain superfamily/Winged helix DNA-binding domain"/>
    <property type="match status" value="1"/>
</dbReference>
<dbReference type="InterPro" id="IPR001373">
    <property type="entry name" value="Cullin_N"/>
</dbReference>
<dbReference type="InterPro" id="IPR016159">
    <property type="entry name" value="Cullin_repeat-like_dom_sf"/>
</dbReference>
<evidence type="ECO:0000313" key="7">
    <source>
        <dbReference type="EMBL" id="CAK5283774.1"/>
    </source>
</evidence>
<dbReference type="PROSITE" id="PS50069">
    <property type="entry name" value="CULLIN_2"/>
    <property type="match status" value="1"/>
</dbReference>
<organism evidence="7 8">
    <name type="scientific">Mycena citricolor</name>
    <dbReference type="NCBI Taxonomy" id="2018698"/>
    <lineage>
        <taxon>Eukaryota</taxon>
        <taxon>Fungi</taxon>
        <taxon>Dikarya</taxon>
        <taxon>Basidiomycota</taxon>
        <taxon>Agaricomycotina</taxon>
        <taxon>Agaricomycetes</taxon>
        <taxon>Agaricomycetidae</taxon>
        <taxon>Agaricales</taxon>
        <taxon>Marasmiineae</taxon>
        <taxon>Mycenaceae</taxon>
        <taxon>Mycena</taxon>
    </lineage>
</organism>
<dbReference type="Gene3D" id="3.30.230.130">
    <property type="entry name" value="Cullin, Chain C, Domain 2"/>
    <property type="match status" value="1"/>
</dbReference>
<evidence type="ECO:0000313" key="8">
    <source>
        <dbReference type="Proteomes" id="UP001295794"/>
    </source>
</evidence>
<dbReference type="InterPro" id="IPR036388">
    <property type="entry name" value="WH-like_DNA-bd_sf"/>
</dbReference>
<proteinExistence type="inferred from homology"/>
<protein>
    <recommendedName>
        <fullName evidence="6">Cullin family profile domain-containing protein</fullName>
    </recommendedName>
</protein>
<evidence type="ECO:0000256" key="5">
    <source>
        <dbReference type="RuleBase" id="RU003829"/>
    </source>
</evidence>
<comment type="caution">
    <text evidence="7">The sequence shown here is derived from an EMBL/GenBank/DDBJ whole genome shotgun (WGS) entry which is preliminary data.</text>
</comment>
<dbReference type="AlphaFoldDB" id="A0AAD2HYY7"/>
<evidence type="ECO:0000259" key="6">
    <source>
        <dbReference type="PROSITE" id="PS50069"/>
    </source>
</evidence>
<dbReference type="GO" id="GO:0006511">
    <property type="term" value="P:ubiquitin-dependent protein catabolic process"/>
    <property type="evidence" value="ECO:0007669"/>
    <property type="project" value="InterPro"/>
</dbReference>
<dbReference type="FunFam" id="1.20.1310.10:FF:000001">
    <property type="entry name" value="Cullin 3"/>
    <property type="match status" value="1"/>
</dbReference>
<reference evidence="7" key="1">
    <citation type="submission" date="2023-11" db="EMBL/GenBank/DDBJ databases">
        <authorList>
            <person name="De Vega J J."/>
            <person name="De Vega J J."/>
        </authorList>
    </citation>
    <scope>NUCLEOTIDE SEQUENCE</scope>
</reference>
<dbReference type="SMART" id="SM00182">
    <property type="entry name" value="CULLIN"/>
    <property type="match status" value="1"/>
</dbReference>
<dbReference type="Gene3D" id="1.20.1310.10">
    <property type="entry name" value="Cullin Repeats"/>
    <property type="match status" value="4"/>
</dbReference>
<dbReference type="EMBL" id="CAVNYO010000474">
    <property type="protein sequence ID" value="CAK5283774.1"/>
    <property type="molecule type" value="Genomic_DNA"/>
</dbReference>
<sequence>MSSVARRGRPKIHGPDVSIDKTWSDLANNIREIQNHNAQNLSFEENHRFAYNMVLHKNGAMLYNGVKELITENLDHLANTQVIPVFPSGAGDGTVQSQDAEVLLKALRNIWDDHTSNMVRLGQILKYMVRSVYTKTAQVPEIWDAGLALFLERIFRPLIKDHLITAILNQVRYERHGHTVNRSAIKGCVDVFVALQDSSSGSIYKRDLEPVLLRESQQFYEAEGHTLTQTCDASEFLLRVEARFESEDSRTHHYLSRTTAPALRQILQDHLLTAHLATIISMESSGLDAMIDLNKISDIARLHRLFITVPAGMPCLKRAFRQGIRKRGDGINQTSLGEGDGGGSKRVTSGAQTLLLALNWVQEVLNLKDLFDVIWRDAFAADRELEATLNEAFESFINANERSSEFISLFIDDNLRRGLKGKTDTEVDAVLEKTITVFRYITEKDVFERYYKGHLAKRLLQGRSVSDDAERGMLAKLKVECGYQFTQKLEGMFNDMRLSEDTMRSYKSTSLYLDHPPKIELSAIVMTSTFWPMTQSTTPCQLPLELIETLQSFEKFYLAQHTGRRLTWQPTLGSADVRVTFKARKHDLNLSTIAMVILLLFEDQGPDDFLTYEEIKQATGIEDEEILQRHLQSLACAKFKILKKHPASREVIPSDSFSFNADFTSNLQKIKISTISSKVENTDEQKETRDRIEEERKHQTEVCLIYTWLGLLLLSRTQSGLHSADHEGQETHDTHDLVNEVTRQLATRFNPNPLNIKKRIENLIDVRGFPGSGVAADD</sequence>
<dbReference type="InterPro" id="IPR036317">
    <property type="entry name" value="Cullin_homology_sf"/>
</dbReference>
<dbReference type="GO" id="GO:0031625">
    <property type="term" value="F:ubiquitin protein ligase binding"/>
    <property type="evidence" value="ECO:0007669"/>
    <property type="project" value="InterPro"/>
</dbReference>
<keyword evidence="3" id="KW-0832">Ubl conjugation</keyword>
<dbReference type="Pfam" id="PF00888">
    <property type="entry name" value="Cullin"/>
    <property type="match status" value="1"/>
</dbReference>
<gene>
    <name evidence="7" type="ORF">MYCIT1_LOCUS36579</name>
</gene>
<keyword evidence="2" id="KW-1017">Isopeptide bond</keyword>
<name>A0AAD2HYY7_9AGAR</name>
<evidence type="ECO:0000256" key="3">
    <source>
        <dbReference type="ARBA" id="ARBA00022843"/>
    </source>
</evidence>
<accession>A0AAD2HYY7</accession>
<dbReference type="FunFam" id="1.20.1310.10:FF:000002">
    <property type="entry name" value="cullin-3 isoform X1"/>
    <property type="match status" value="1"/>
</dbReference>
<dbReference type="InterPro" id="IPR016158">
    <property type="entry name" value="Cullin_homology"/>
</dbReference>
<evidence type="ECO:0000256" key="4">
    <source>
        <dbReference type="PROSITE-ProRule" id="PRU00330"/>
    </source>
</evidence>
<evidence type="ECO:0000256" key="2">
    <source>
        <dbReference type="ARBA" id="ARBA00022499"/>
    </source>
</evidence>
<keyword evidence="8" id="KW-1185">Reference proteome</keyword>
<comment type="similarity">
    <text evidence="1 4 5">Belongs to the cullin family.</text>
</comment>